<dbReference type="Pfam" id="PF02617">
    <property type="entry name" value="ClpS"/>
    <property type="match status" value="1"/>
</dbReference>
<evidence type="ECO:0000259" key="1">
    <source>
        <dbReference type="Pfam" id="PF02617"/>
    </source>
</evidence>
<dbReference type="SUPFAM" id="SSF54736">
    <property type="entry name" value="ClpS-like"/>
    <property type="match status" value="1"/>
</dbReference>
<accession>A0A7K3WPZ4</accession>
<proteinExistence type="predicted"/>
<sequence length="92" mass="10599">MHDIEIEEEIDIQLDELLKPTKEIVLYDDDHNTFDFVIESLVKVCSHSMIQAEQCTFIVHHNGKCSVKRGEFEKLKPLCTALLNRGLTAEIE</sequence>
<dbReference type="InterPro" id="IPR003769">
    <property type="entry name" value="ClpS_core"/>
</dbReference>
<keyword evidence="2" id="KW-0645">Protease</keyword>
<evidence type="ECO:0000313" key="2">
    <source>
        <dbReference type="EMBL" id="NEN23730.1"/>
    </source>
</evidence>
<dbReference type="GO" id="GO:0006508">
    <property type="term" value="P:proteolysis"/>
    <property type="evidence" value="ECO:0007669"/>
    <property type="project" value="UniProtKB-KW"/>
</dbReference>
<organism evidence="2 3">
    <name type="scientific">Cryomorpha ignava</name>
    <dbReference type="NCBI Taxonomy" id="101383"/>
    <lineage>
        <taxon>Bacteria</taxon>
        <taxon>Pseudomonadati</taxon>
        <taxon>Bacteroidota</taxon>
        <taxon>Flavobacteriia</taxon>
        <taxon>Flavobacteriales</taxon>
        <taxon>Cryomorphaceae</taxon>
        <taxon>Cryomorpha</taxon>
    </lineage>
</organism>
<dbReference type="AlphaFoldDB" id="A0A7K3WPZ4"/>
<comment type="caution">
    <text evidence="2">The sequence shown here is derived from an EMBL/GenBank/DDBJ whole genome shotgun (WGS) entry which is preliminary data.</text>
</comment>
<name>A0A7K3WPZ4_9FLAO</name>
<dbReference type="InterPro" id="IPR014719">
    <property type="entry name" value="Ribosomal_bL12_C/ClpS-like"/>
</dbReference>
<dbReference type="GO" id="GO:0008233">
    <property type="term" value="F:peptidase activity"/>
    <property type="evidence" value="ECO:0007669"/>
    <property type="project" value="UniProtKB-KW"/>
</dbReference>
<dbReference type="Proteomes" id="UP000486602">
    <property type="component" value="Unassembled WGS sequence"/>
</dbReference>
<evidence type="ECO:0000313" key="3">
    <source>
        <dbReference type="Proteomes" id="UP000486602"/>
    </source>
</evidence>
<reference evidence="2 3" key="1">
    <citation type="submission" date="2020-02" db="EMBL/GenBank/DDBJ databases">
        <title>Out from the shadows clarifying the taxonomy of the family Cryomorphaceae and related taxa by utilizing the GTDB taxonomic framework.</title>
        <authorList>
            <person name="Bowman J.P."/>
        </authorList>
    </citation>
    <scope>NUCLEOTIDE SEQUENCE [LARGE SCALE GENOMIC DNA]</scope>
    <source>
        <strain evidence="2 3">QSSC 1-22</strain>
    </source>
</reference>
<dbReference type="Gene3D" id="3.30.1390.10">
    <property type="match status" value="1"/>
</dbReference>
<keyword evidence="3" id="KW-1185">Reference proteome</keyword>
<gene>
    <name evidence="2" type="ORF">G3O08_09480</name>
</gene>
<dbReference type="RefSeq" id="WP_163285136.1">
    <property type="nucleotide sequence ID" value="NZ_JAAGVY010000014.1"/>
</dbReference>
<dbReference type="EMBL" id="JAAGVY010000014">
    <property type="protein sequence ID" value="NEN23730.1"/>
    <property type="molecule type" value="Genomic_DNA"/>
</dbReference>
<keyword evidence="2" id="KW-0378">Hydrolase</keyword>
<feature type="domain" description="Adaptor protein ClpS core" evidence="1">
    <location>
        <begin position="23"/>
        <end position="84"/>
    </location>
</feature>
<protein>
    <submittedName>
        <fullName evidence="2">ATP-dependent Clp protease adaptor ClpS</fullName>
    </submittedName>
</protein>
<dbReference type="GO" id="GO:0030163">
    <property type="term" value="P:protein catabolic process"/>
    <property type="evidence" value="ECO:0007669"/>
    <property type="project" value="InterPro"/>
</dbReference>